<gene>
    <name evidence="1" type="ORF">OG442_00470</name>
</gene>
<name>A0ABZ1ZUK7_STRNV</name>
<dbReference type="PROSITE" id="PS51257">
    <property type="entry name" value="PROKAR_LIPOPROTEIN"/>
    <property type="match status" value="1"/>
</dbReference>
<accession>A0ABZ1ZUK7</accession>
<keyword evidence="2" id="KW-1185">Reference proteome</keyword>
<dbReference type="PROSITE" id="PS51318">
    <property type="entry name" value="TAT"/>
    <property type="match status" value="1"/>
</dbReference>
<dbReference type="EMBL" id="CP109495">
    <property type="protein sequence ID" value="WUX50155.1"/>
    <property type="molecule type" value="Genomic_DNA"/>
</dbReference>
<sequence>MNGLSRRRLLKGSLYGAGATVLAPALGACGSVTGSVSDADEVQFWNLFQGPDGALMKDITRDIERRTPGLKVRSTVLEWGAPYYTKLAMASAGGRSPDLAILHLTRLPGYAPGGLLDPFDMDLLAEFGVRREDLNESVFKRCLYEGEPYAIPLDTHPFIIYFDRDMMDRSGLLKSDGQPVPFESPAHYLELAEKLRADHPGKLGPVFGHATDAGMGWRMFWTLFNQTGATFDLSGRRLEIDREKAVEIVEFMADIVRPDCRTMDLTTAIATFANGQSPLIFAGEWELNTFRTAKKDTLGAAPFPTFFDRPGGASDSHSLVLPHRTDADPRRRRRTHQFVAELLKSSLAWAEAGHIPAYLPVVESKEYAGLRPQADYAAAADHPVLDPQAWFTGSGSDFQNRMCQALQPTLTGAASARSAVRTMESEINTLLSKPNPA</sequence>
<dbReference type="RefSeq" id="WP_329073704.1">
    <property type="nucleotide sequence ID" value="NZ_CP108849.2"/>
</dbReference>
<dbReference type="Pfam" id="PF13416">
    <property type="entry name" value="SBP_bac_8"/>
    <property type="match status" value="1"/>
</dbReference>
<proteinExistence type="predicted"/>
<dbReference type="InterPro" id="IPR006311">
    <property type="entry name" value="TAT_signal"/>
</dbReference>
<evidence type="ECO:0000313" key="2">
    <source>
        <dbReference type="Proteomes" id="UP001432209"/>
    </source>
</evidence>
<dbReference type="PANTHER" id="PTHR43649">
    <property type="entry name" value="ARABINOSE-BINDING PROTEIN-RELATED"/>
    <property type="match status" value="1"/>
</dbReference>
<dbReference type="GeneID" id="91347072"/>
<dbReference type="PANTHER" id="PTHR43649:SF14">
    <property type="entry name" value="BLR3389 PROTEIN"/>
    <property type="match status" value="1"/>
</dbReference>
<dbReference type="Proteomes" id="UP001432209">
    <property type="component" value="Chromosome"/>
</dbReference>
<dbReference type="SUPFAM" id="SSF53850">
    <property type="entry name" value="Periplasmic binding protein-like II"/>
    <property type="match status" value="1"/>
</dbReference>
<evidence type="ECO:0000313" key="1">
    <source>
        <dbReference type="EMBL" id="WUX50155.1"/>
    </source>
</evidence>
<reference evidence="1" key="1">
    <citation type="submission" date="2022-10" db="EMBL/GenBank/DDBJ databases">
        <title>The complete genomes of actinobacterial strains from the NBC collection.</title>
        <authorList>
            <person name="Joergensen T.S."/>
            <person name="Alvarez Arevalo M."/>
            <person name="Sterndorff E.B."/>
            <person name="Faurdal D."/>
            <person name="Vuksanovic O."/>
            <person name="Mourched A.-S."/>
            <person name="Charusanti P."/>
            <person name="Shaw S."/>
            <person name="Blin K."/>
            <person name="Weber T."/>
        </authorList>
    </citation>
    <scope>NUCLEOTIDE SEQUENCE</scope>
    <source>
        <strain evidence="1">NBC_01432</strain>
    </source>
</reference>
<protein>
    <submittedName>
        <fullName evidence="1">Extracellular solute-binding protein</fullName>
    </submittedName>
</protein>
<dbReference type="InterPro" id="IPR006059">
    <property type="entry name" value="SBP"/>
</dbReference>
<dbReference type="InterPro" id="IPR050490">
    <property type="entry name" value="Bact_solute-bd_prot1"/>
</dbReference>
<organism evidence="1 2">
    <name type="scientific">Streptomyces niveus</name>
    <name type="common">Streptomyces spheroides</name>
    <dbReference type="NCBI Taxonomy" id="193462"/>
    <lineage>
        <taxon>Bacteria</taxon>
        <taxon>Bacillati</taxon>
        <taxon>Actinomycetota</taxon>
        <taxon>Actinomycetes</taxon>
        <taxon>Kitasatosporales</taxon>
        <taxon>Streptomycetaceae</taxon>
        <taxon>Streptomyces</taxon>
    </lineage>
</organism>
<dbReference type="Gene3D" id="3.40.190.10">
    <property type="entry name" value="Periplasmic binding protein-like II"/>
    <property type="match status" value="1"/>
</dbReference>